<keyword evidence="2" id="KW-1185">Reference proteome</keyword>
<sequence>MNKKETVHNRRALMKTCFCCCDRDQQSKIRRHIIQRVTRIACTTHFNGNT</sequence>
<name>A0A164YGN3_9CRUS</name>
<protein>
    <submittedName>
        <fullName evidence="1">Uncharacterized protein</fullName>
    </submittedName>
</protein>
<evidence type="ECO:0000313" key="1">
    <source>
        <dbReference type="EMBL" id="KZS15237.1"/>
    </source>
</evidence>
<gene>
    <name evidence="1" type="ORF">APZ42_019298</name>
</gene>
<accession>A0A164YGN3</accession>
<comment type="caution">
    <text evidence="1">The sequence shown here is derived from an EMBL/GenBank/DDBJ whole genome shotgun (WGS) entry which is preliminary data.</text>
</comment>
<proteinExistence type="predicted"/>
<dbReference type="EMBL" id="LRGB01000915">
    <property type="protein sequence ID" value="KZS15237.1"/>
    <property type="molecule type" value="Genomic_DNA"/>
</dbReference>
<dbReference type="Proteomes" id="UP000076858">
    <property type="component" value="Unassembled WGS sequence"/>
</dbReference>
<reference evidence="1 2" key="1">
    <citation type="submission" date="2016-03" db="EMBL/GenBank/DDBJ databases">
        <title>EvidentialGene: Evidence-directed Construction of Genes on Genomes.</title>
        <authorList>
            <person name="Gilbert D.G."/>
            <person name="Choi J.-H."/>
            <person name="Mockaitis K."/>
            <person name="Colbourne J."/>
            <person name="Pfrender M."/>
        </authorList>
    </citation>
    <scope>NUCLEOTIDE SEQUENCE [LARGE SCALE GENOMIC DNA]</scope>
    <source>
        <strain evidence="1 2">Xinb3</strain>
        <tissue evidence="1">Complete organism</tissue>
    </source>
</reference>
<dbReference type="AlphaFoldDB" id="A0A164YGN3"/>
<evidence type="ECO:0000313" key="2">
    <source>
        <dbReference type="Proteomes" id="UP000076858"/>
    </source>
</evidence>
<organism evidence="1 2">
    <name type="scientific">Daphnia magna</name>
    <dbReference type="NCBI Taxonomy" id="35525"/>
    <lineage>
        <taxon>Eukaryota</taxon>
        <taxon>Metazoa</taxon>
        <taxon>Ecdysozoa</taxon>
        <taxon>Arthropoda</taxon>
        <taxon>Crustacea</taxon>
        <taxon>Branchiopoda</taxon>
        <taxon>Diplostraca</taxon>
        <taxon>Cladocera</taxon>
        <taxon>Anomopoda</taxon>
        <taxon>Daphniidae</taxon>
        <taxon>Daphnia</taxon>
    </lineage>
</organism>